<dbReference type="Proteomes" id="UP001501570">
    <property type="component" value="Unassembled WGS sequence"/>
</dbReference>
<dbReference type="Gene3D" id="3.40.50.150">
    <property type="entry name" value="Vaccinia Virus protein VP39"/>
    <property type="match status" value="1"/>
</dbReference>
<gene>
    <name evidence="3" type="ORF">GCM10023322_81800</name>
</gene>
<dbReference type="InterPro" id="IPR041698">
    <property type="entry name" value="Methyltransf_25"/>
</dbReference>
<dbReference type="CDD" id="cd02440">
    <property type="entry name" value="AdoMet_MTases"/>
    <property type="match status" value="1"/>
</dbReference>
<sequence length="215" mass="24050">MTDEILAEQVDYYRRRAGEYDATAYGDVEAARPLIARLVAQLRPAGRVLEIACGTGLWTEALAGLAETVTAIDTAPEAMAIARDRVPAANVAFEVADVFSWNPGTRFDVIFFSAWLSHVPEDRFDQFWRSLRGLLVEGGRVLFIDEHVDESGKEVFVAGREEIVERRLNDGSTFRVVKNFVDPDRLEPRLAALGWDCAIHRATDRWVRGEASPID</sequence>
<evidence type="ECO:0000256" key="1">
    <source>
        <dbReference type="ARBA" id="ARBA00022679"/>
    </source>
</evidence>
<evidence type="ECO:0000313" key="3">
    <source>
        <dbReference type="EMBL" id="GAA5201560.1"/>
    </source>
</evidence>
<proteinExistence type="predicted"/>
<reference evidence="4" key="1">
    <citation type="journal article" date="2019" name="Int. J. Syst. Evol. Microbiol.">
        <title>The Global Catalogue of Microorganisms (GCM) 10K type strain sequencing project: providing services to taxonomists for standard genome sequencing and annotation.</title>
        <authorList>
            <consortium name="The Broad Institute Genomics Platform"/>
            <consortium name="The Broad Institute Genome Sequencing Center for Infectious Disease"/>
            <person name="Wu L."/>
            <person name="Ma J."/>
        </authorList>
    </citation>
    <scope>NUCLEOTIDE SEQUENCE [LARGE SCALE GENOMIC DNA]</scope>
    <source>
        <strain evidence="4">JCM 18304</strain>
    </source>
</reference>
<evidence type="ECO:0000313" key="4">
    <source>
        <dbReference type="Proteomes" id="UP001501570"/>
    </source>
</evidence>
<dbReference type="PANTHER" id="PTHR43861">
    <property type="entry name" value="TRANS-ACONITATE 2-METHYLTRANSFERASE-RELATED"/>
    <property type="match status" value="1"/>
</dbReference>
<evidence type="ECO:0000259" key="2">
    <source>
        <dbReference type="Pfam" id="PF13649"/>
    </source>
</evidence>
<comment type="caution">
    <text evidence="3">The sequence shown here is derived from an EMBL/GenBank/DDBJ whole genome shotgun (WGS) entry which is preliminary data.</text>
</comment>
<dbReference type="Pfam" id="PF13649">
    <property type="entry name" value="Methyltransf_25"/>
    <property type="match status" value="1"/>
</dbReference>
<keyword evidence="1" id="KW-0808">Transferase</keyword>
<dbReference type="EMBL" id="BAABJQ010000051">
    <property type="protein sequence ID" value="GAA5201560.1"/>
    <property type="molecule type" value="Genomic_DNA"/>
</dbReference>
<dbReference type="InterPro" id="IPR029063">
    <property type="entry name" value="SAM-dependent_MTases_sf"/>
</dbReference>
<organism evidence="3 4">
    <name type="scientific">Rugosimonospora acidiphila</name>
    <dbReference type="NCBI Taxonomy" id="556531"/>
    <lineage>
        <taxon>Bacteria</taxon>
        <taxon>Bacillati</taxon>
        <taxon>Actinomycetota</taxon>
        <taxon>Actinomycetes</taxon>
        <taxon>Micromonosporales</taxon>
        <taxon>Micromonosporaceae</taxon>
        <taxon>Rugosimonospora</taxon>
    </lineage>
</organism>
<accession>A0ABP9SVQ3</accession>
<name>A0ABP9SVQ3_9ACTN</name>
<protein>
    <recommendedName>
        <fullName evidence="2">Methyltransferase domain-containing protein</fullName>
    </recommendedName>
</protein>
<keyword evidence="4" id="KW-1185">Reference proteome</keyword>
<dbReference type="RefSeq" id="WP_345639119.1">
    <property type="nucleotide sequence ID" value="NZ_BAABJQ010000051.1"/>
</dbReference>
<feature type="domain" description="Methyltransferase" evidence="2">
    <location>
        <begin position="48"/>
        <end position="139"/>
    </location>
</feature>
<dbReference type="SUPFAM" id="SSF53335">
    <property type="entry name" value="S-adenosyl-L-methionine-dependent methyltransferases"/>
    <property type="match status" value="1"/>
</dbReference>